<evidence type="ECO:0000313" key="2">
    <source>
        <dbReference type="Proteomes" id="UP000324585"/>
    </source>
</evidence>
<evidence type="ECO:0000313" key="1">
    <source>
        <dbReference type="EMBL" id="KAA8494322.1"/>
    </source>
</evidence>
<reference evidence="2" key="1">
    <citation type="journal article" date="2019" name="Nat. Commun.">
        <title>Expansion of phycobilisome linker gene families in mesophilic red algae.</title>
        <authorList>
            <person name="Lee J."/>
            <person name="Kim D."/>
            <person name="Bhattacharya D."/>
            <person name="Yoon H.S."/>
        </authorList>
    </citation>
    <scope>NUCLEOTIDE SEQUENCE [LARGE SCALE GENOMIC DNA]</scope>
    <source>
        <strain evidence="2">CCMP 1328</strain>
    </source>
</reference>
<dbReference type="AlphaFoldDB" id="A0A5J4YU09"/>
<keyword evidence="2" id="KW-1185">Reference proteome</keyword>
<protein>
    <submittedName>
        <fullName evidence="1">Uncharacterized protein</fullName>
    </submittedName>
</protein>
<dbReference type="Proteomes" id="UP000324585">
    <property type="component" value="Unassembled WGS sequence"/>
</dbReference>
<dbReference type="EMBL" id="VRMN01000005">
    <property type="protein sequence ID" value="KAA8494322.1"/>
    <property type="molecule type" value="Genomic_DNA"/>
</dbReference>
<name>A0A5J4YU09_PORPP</name>
<organism evidence="1 2">
    <name type="scientific">Porphyridium purpureum</name>
    <name type="common">Red alga</name>
    <name type="synonym">Porphyridium cruentum</name>
    <dbReference type="NCBI Taxonomy" id="35688"/>
    <lineage>
        <taxon>Eukaryota</taxon>
        <taxon>Rhodophyta</taxon>
        <taxon>Bangiophyceae</taxon>
        <taxon>Porphyridiales</taxon>
        <taxon>Porphyridiaceae</taxon>
        <taxon>Porphyridium</taxon>
    </lineage>
</organism>
<accession>A0A5J4YU09</accession>
<gene>
    <name evidence="1" type="ORF">FVE85_4297</name>
</gene>
<sequence length="191" mass="21166">MRYLQGSADAVLVFRVPPLSGAGRTLPVSVFSVQYRVFPLGVFIEERHNVWPNVAMYVDNETALNAFKKGCSDKMLHLHKMQKISLKWLNEVSKDGLSDFLHVKSKDNLADGLTKNLAVDSFQKQRHGWGGKLLLLYLQTEDDGLISLPRGSRFLPAQSAAEDCASQAPIVTLSTIAGASFIGIFQAWFVQ</sequence>
<comment type="caution">
    <text evidence="1">The sequence shown here is derived from an EMBL/GenBank/DDBJ whole genome shotgun (WGS) entry which is preliminary data.</text>
</comment>
<proteinExistence type="predicted"/>